<comment type="similarity">
    <text evidence="2">Belongs to the NPC2 family.</text>
</comment>
<evidence type="ECO:0000256" key="3">
    <source>
        <dbReference type="ARBA" id="ARBA00011245"/>
    </source>
</evidence>
<evidence type="ECO:0000256" key="6">
    <source>
        <dbReference type="ARBA" id="ARBA00022729"/>
    </source>
</evidence>
<dbReference type="GO" id="GO:0032934">
    <property type="term" value="F:sterol binding"/>
    <property type="evidence" value="ECO:0007669"/>
    <property type="project" value="InterPro"/>
</dbReference>
<keyword evidence="11" id="KW-1185">Reference proteome</keyword>
<keyword evidence="5" id="KW-0813">Transport</keyword>
<dbReference type="InterPro" id="IPR039670">
    <property type="entry name" value="NPC2-like"/>
</dbReference>
<dbReference type="Gene3D" id="2.70.220.10">
    <property type="entry name" value="Ganglioside GM2 activator"/>
    <property type="match status" value="2"/>
</dbReference>
<evidence type="ECO:0000313" key="11">
    <source>
        <dbReference type="Proteomes" id="UP000009131"/>
    </source>
</evidence>
<dbReference type="SMART" id="SM00737">
    <property type="entry name" value="ML"/>
    <property type="match status" value="1"/>
</dbReference>
<evidence type="ECO:0000256" key="5">
    <source>
        <dbReference type="ARBA" id="ARBA00022448"/>
    </source>
</evidence>
<feature type="signal peptide" evidence="8">
    <location>
        <begin position="1"/>
        <end position="21"/>
    </location>
</feature>
<accession>G7E9Q7</accession>
<reference evidence="10 11" key="1">
    <citation type="journal article" date="2011" name="J. Gen. Appl. Microbiol.">
        <title>Draft genome sequencing of the enigmatic basidiomycete Mixia osmundae.</title>
        <authorList>
            <person name="Nishida H."/>
            <person name="Nagatsuka Y."/>
            <person name="Sugiyama J."/>
        </authorList>
    </citation>
    <scope>NUCLEOTIDE SEQUENCE [LARGE SCALE GENOMIC DNA]</scope>
    <source>
        <strain evidence="11">CBS 9802 / IAM 14324 / JCM 22182 / KY 12970</strain>
    </source>
</reference>
<dbReference type="InterPro" id="IPR036846">
    <property type="entry name" value="GM2-AP_sf"/>
</dbReference>
<sequence>MRGSALLFGAVLLPLVASAPAQLPIGSLVDYAADSLSHLGSQGDVRTNTIWSFIDCGTEKDAVELESLAVSPDPPQAGKNLTVTATGTVKTMIDEGAYADVLVKLGYIKLLTKRFDVCEELDKANATLQCPVEEGRYTIVQTVELPREIPKAKFIVQVRAFTQDDAPMACADIMIDFLRS</sequence>
<evidence type="ECO:0000313" key="10">
    <source>
        <dbReference type="EMBL" id="GAA99376.1"/>
    </source>
</evidence>
<dbReference type="InParanoid" id="G7E9Q7"/>
<feature type="domain" description="MD-2-related lipid-recognition" evidence="9">
    <location>
        <begin position="53"/>
        <end position="175"/>
    </location>
</feature>
<dbReference type="AlphaFoldDB" id="G7E9Q7"/>
<dbReference type="EMBL" id="BABT02000220">
    <property type="protein sequence ID" value="GAA99376.1"/>
    <property type="molecule type" value="Genomic_DNA"/>
</dbReference>
<evidence type="ECO:0000256" key="8">
    <source>
        <dbReference type="SAM" id="SignalP"/>
    </source>
</evidence>
<dbReference type="eggNOG" id="KOG4680">
    <property type="taxonomic scope" value="Eukaryota"/>
</dbReference>
<evidence type="ECO:0000259" key="9">
    <source>
        <dbReference type="SMART" id="SM00737"/>
    </source>
</evidence>
<dbReference type="InterPro" id="IPR014756">
    <property type="entry name" value="Ig_E-set"/>
</dbReference>
<evidence type="ECO:0000256" key="4">
    <source>
        <dbReference type="ARBA" id="ARBA00016056"/>
    </source>
</evidence>
<comment type="subunit">
    <text evidence="3">Monomer.</text>
</comment>
<dbReference type="HOGENOM" id="CLU_097982_3_0_1"/>
<dbReference type="GO" id="GO:0032366">
    <property type="term" value="P:intracellular sterol transport"/>
    <property type="evidence" value="ECO:0007669"/>
    <property type="project" value="InterPro"/>
</dbReference>
<dbReference type="CDD" id="cd00917">
    <property type="entry name" value="PG-PI_TP"/>
    <property type="match status" value="1"/>
</dbReference>
<dbReference type="Pfam" id="PF02221">
    <property type="entry name" value="E1_DerP2_DerF2"/>
    <property type="match status" value="1"/>
</dbReference>
<dbReference type="FunCoup" id="G7E9Q7">
    <property type="interactions" value="1"/>
</dbReference>
<dbReference type="FunFam" id="2.70.220.10:FF:000002">
    <property type="entry name" value="Phosphatidylglycerol/phosphatidylinositol transfer protein"/>
    <property type="match status" value="1"/>
</dbReference>
<dbReference type="FunFam" id="2.70.220.10:FF:000004">
    <property type="entry name" value="Related to phosphatidylglycerol/phosphatidylinositol transfer protein"/>
    <property type="match status" value="1"/>
</dbReference>
<dbReference type="RefSeq" id="XP_014568610.1">
    <property type="nucleotide sequence ID" value="XM_014713124.1"/>
</dbReference>
<organism evidence="10 11">
    <name type="scientific">Mixia osmundae (strain CBS 9802 / IAM 14324 / JCM 22182 / KY 12970)</name>
    <dbReference type="NCBI Taxonomy" id="764103"/>
    <lineage>
        <taxon>Eukaryota</taxon>
        <taxon>Fungi</taxon>
        <taxon>Dikarya</taxon>
        <taxon>Basidiomycota</taxon>
        <taxon>Pucciniomycotina</taxon>
        <taxon>Mixiomycetes</taxon>
        <taxon>Mixiales</taxon>
        <taxon>Mixiaceae</taxon>
        <taxon>Mixia</taxon>
    </lineage>
</organism>
<comment type="caution">
    <text evidence="10">The sequence shown here is derived from an EMBL/GenBank/DDBJ whole genome shotgun (WGS) entry which is preliminary data.</text>
</comment>
<reference evidence="10 11" key="2">
    <citation type="journal article" date="2012" name="Open Biol.">
        <title>Characteristics of nucleosomes and linker DNA regions on the genome of the basidiomycete Mixia osmundae revealed by mono- and dinucleosome mapping.</title>
        <authorList>
            <person name="Nishida H."/>
            <person name="Kondo S."/>
            <person name="Matsumoto T."/>
            <person name="Suzuki Y."/>
            <person name="Yoshikawa H."/>
            <person name="Taylor T.D."/>
            <person name="Sugiyama J."/>
        </authorList>
    </citation>
    <scope>NUCLEOTIDE SEQUENCE [LARGE SCALE GENOMIC DNA]</scope>
    <source>
        <strain evidence="11">CBS 9802 / IAM 14324 / JCM 22182 / KY 12970</strain>
    </source>
</reference>
<keyword evidence="6 8" id="KW-0732">Signal</keyword>
<dbReference type="InterPro" id="IPR003172">
    <property type="entry name" value="ML_dom"/>
</dbReference>
<comment type="function">
    <text evidence="1">Catalyzes the intermembrane transfer of phosphatidylglycerol and phosphatidylinositol.</text>
</comment>
<evidence type="ECO:0000256" key="1">
    <source>
        <dbReference type="ARBA" id="ARBA00002053"/>
    </source>
</evidence>
<dbReference type="OrthoDB" id="6409159at2759"/>
<dbReference type="PANTHER" id="PTHR11306:SF0">
    <property type="entry name" value="PHOSPHATIDYLGLYCEROL_PHOSPHATIDYLINOSITOL TRANSFER PROTEIN"/>
    <property type="match status" value="1"/>
</dbReference>
<dbReference type="SUPFAM" id="SSF81296">
    <property type="entry name" value="E set domains"/>
    <property type="match status" value="1"/>
</dbReference>
<dbReference type="PANTHER" id="PTHR11306">
    <property type="entry name" value="NIEMANN PICK TYPE C2 PROTEIN NPC2-RELATED"/>
    <property type="match status" value="1"/>
</dbReference>
<protein>
    <recommendedName>
        <fullName evidence="4">Phosphatidylglycerol/phosphatidylinositol transfer protein</fullName>
    </recommendedName>
</protein>
<gene>
    <name evidence="10" type="primary">Mo06072</name>
    <name evidence="10" type="ORF">E5Q_06072</name>
</gene>
<dbReference type="Proteomes" id="UP000009131">
    <property type="component" value="Unassembled WGS sequence"/>
</dbReference>
<dbReference type="InterPro" id="IPR033917">
    <property type="entry name" value="ML_PG-PI_TP"/>
</dbReference>
<proteinExistence type="inferred from homology"/>
<evidence type="ECO:0000256" key="2">
    <source>
        <dbReference type="ARBA" id="ARBA00006370"/>
    </source>
</evidence>
<name>G7E9Q7_MIXOS</name>
<feature type="chain" id="PRO_5009955894" description="Phosphatidylglycerol/phosphatidylinositol transfer protein" evidence="8">
    <location>
        <begin position="22"/>
        <end position="180"/>
    </location>
</feature>
<keyword evidence="7" id="KW-0445">Lipid transport</keyword>
<dbReference type="OMA" id="ASKYSYW"/>
<evidence type="ECO:0000256" key="7">
    <source>
        <dbReference type="ARBA" id="ARBA00023055"/>
    </source>
</evidence>